<dbReference type="SUPFAM" id="SSF103473">
    <property type="entry name" value="MFS general substrate transporter"/>
    <property type="match status" value="1"/>
</dbReference>
<evidence type="ECO:0000256" key="3">
    <source>
        <dbReference type="ARBA" id="ARBA00022989"/>
    </source>
</evidence>
<accession>A0A4S9BJY2</accession>
<dbReference type="Gene3D" id="1.20.1250.20">
    <property type="entry name" value="MFS general substrate transporter like domains"/>
    <property type="match status" value="1"/>
</dbReference>
<dbReference type="Proteomes" id="UP000304928">
    <property type="component" value="Unassembled WGS sequence"/>
</dbReference>
<evidence type="ECO:0000313" key="12">
    <source>
        <dbReference type="Proteomes" id="UP000304928"/>
    </source>
</evidence>
<keyword evidence="3 9" id="KW-1133">Transmembrane helix</keyword>
<dbReference type="PROSITE" id="PS50850">
    <property type="entry name" value="MFS"/>
    <property type="match status" value="1"/>
</dbReference>
<dbReference type="Pfam" id="PF07690">
    <property type="entry name" value="MFS_1"/>
    <property type="match status" value="1"/>
</dbReference>
<comment type="function">
    <text evidence="6">MFS transporter; part of the gene cluster that mediates the biosynthesis of cercosporin, a light-activated, non-host-selective toxin. The perylenequinone chromophore of cercosporin absorbs light energy to attain an electronically-activated triplet state and produces active oxygen species such as the hydroxyl radical, superoxide, hydrogen peroxide or singlet oxygen upon reaction with oxygen molecules. These reactive oxygen species cause damage to various cellular components including lipids, proteins and nucleic acids. Responsible for secretion and accumulation of cercosporin, but does not play any roles in self-protection against the toxicity of cercosporin.</text>
</comment>
<feature type="transmembrane region" description="Helical" evidence="9">
    <location>
        <begin position="66"/>
        <end position="87"/>
    </location>
</feature>
<comment type="subcellular location">
    <subcellularLocation>
        <location evidence="1">Membrane</location>
        <topology evidence="1">Multi-pass membrane protein</topology>
    </subcellularLocation>
</comment>
<feature type="transmembrane region" description="Helical" evidence="9">
    <location>
        <begin position="99"/>
        <end position="118"/>
    </location>
</feature>
<name>A0A4S9BJY2_AURPU</name>
<keyword evidence="2 9" id="KW-0812">Transmembrane</keyword>
<reference evidence="11 12" key="1">
    <citation type="submission" date="2018-10" db="EMBL/GenBank/DDBJ databases">
        <title>Fifty Aureobasidium pullulans genomes reveal a recombining polyextremotolerant generalist.</title>
        <authorList>
            <person name="Gostincar C."/>
            <person name="Turk M."/>
            <person name="Zajc J."/>
            <person name="Gunde-Cimerman N."/>
        </authorList>
    </citation>
    <scope>NUCLEOTIDE SEQUENCE [LARGE SCALE GENOMIC DNA]</scope>
    <source>
        <strain evidence="11 12">EXF-10507</strain>
    </source>
</reference>
<dbReference type="GO" id="GO:0016020">
    <property type="term" value="C:membrane"/>
    <property type="evidence" value="ECO:0007669"/>
    <property type="project" value="UniProtKB-SubCell"/>
</dbReference>
<dbReference type="AlphaFoldDB" id="A0A4S9BJY2"/>
<dbReference type="EMBL" id="QZAR01000021">
    <property type="protein sequence ID" value="THW93792.1"/>
    <property type="molecule type" value="Genomic_DNA"/>
</dbReference>
<feature type="transmembrane region" description="Helical" evidence="9">
    <location>
        <begin position="464"/>
        <end position="486"/>
    </location>
</feature>
<dbReference type="InterPro" id="IPR020846">
    <property type="entry name" value="MFS_dom"/>
</dbReference>
<gene>
    <name evidence="11" type="ORF">D6D15_02209</name>
</gene>
<feature type="domain" description="Major facilitator superfamily (MFS) profile" evidence="10">
    <location>
        <begin position="65"/>
        <end position="494"/>
    </location>
</feature>
<feature type="transmembrane region" description="Helical" evidence="9">
    <location>
        <begin position="334"/>
        <end position="353"/>
    </location>
</feature>
<dbReference type="PANTHER" id="PTHR23502:SF68">
    <property type="entry name" value="MULTIDRUG TRANSPORTER, PUTATIVE (AFU_ORTHOLOGUE AFUA_3G01120)-RELATED"/>
    <property type="match status" value="1"/>
</dbReference>
<feature type="transmembrane region" description="Helical" evidence="9">
    <location>
        <begin position="295"/>
        <end position="314"/>
    </location>
</feature>
<evidence type="ECO:0000256" key="6">
    <source>
        <dbReference type="ARBA" id="ARBA00053977"/>
    </source>
</evidence>
<evidence type="ECO:0000256" key="2">
    <source>
        <dbReference type="ARBA" id="ARBA00022692"/>
    </source>
</evidence>
<feature type="transmembrane region" description="Helical" evidence="9">
    <location>
        <begin position="431"/>
        <end position="452"/>
    </location>
</feature>
<dbReference type="InterPro" id="IPR036259">
    <property type="entry name" value="MFS_trans_sf"/>
</dbReference>
<evidence type="ECO:0000256" key="1">
    <source>
        <dbReference type="ARBA" id="ARBA00004141"/>
    </source>
</evidence>
<feature type="transmembrane region" description="Helical" evidence="9">
    <location>
        <begin position="187"/>
        <end position="208"/>
    </location>
</feature>
<organism evidence="11 12">
    <name type="scientific">Aureobasidium pullulans</name>
    <name type="common">Black yeast</name>
    <name type="synonym">Pullularia pullulans</name>
    <dbReference type="NCBI Taxonomy" id="5580"/>
    <lineage>
        <taxon>Eukaryota</taxon>
        <taxon>Fungi</taxon>
        <taxon>Dikarya</taxon>
        <taxon>Ascomycota</taxon>
        <taxon>Pezizomycotina</taxon>
        <taxon>Dothideomycetes</taxon>
        <taxon>Dothideomycetidae</taxon>
        <taxon>Dothideales</taxon>
        <taxon>Saccotheciaceae</taxon>
        <taxon>Aureobasidium</taxon>
    </lineage>
</organism>
<sequence>MANDSTEDAISLVAIPMQPSRIAVPPHEGASLSNTASRDSYRVSWNGDKDLENPINWSPALRWGQVVLISLLTMITSLSSDMLAPAVPMMMKSLNSTDLKLSSFVVSVYVIGSALGPLLASPLSEHYGRAKVYNCGNIIFLGSIAGCACSVNVSMLIAFRFLSGFSGVTPLALGGGSVSDLMPSESLGMAMAIWALGSLIPPSFAPIAGGYLSETLGWRWIFWVIAIPMALLTIISPFLLRETYGPILLERKAKRIRRQTGDCNYRVDPGTQTTSHRAILEAFARPTTLFLSSPIIWILGTQSAVVYGYLYLVFTTLSYVYQDRYHFSAGQSGLTYLGEAIGTLLGVFTVGAASDKVIKQRQKAQQTLKPENWLWPTAVGSVLIPIGLFWYGWTAEVKAHPVVPLVGLGIFGFGMMSVFQPIQAYTVKAFPVHAASAMVGVNLLRSLVGALLPLGGQKLYSSLGLGWGNSLLAFIALALTPSTWFVMRFGERIRIRGSGEEQAERQADGHADVHING</sequence>
<comment type="caution">
    <text evidence="11">The sequence shown here is derived from an EMBL/GenBank/DDBJ whole genome shotgun (WGS) entry which is preliminary data.</text>
</comment>
<evidence type="ECO:0000256" key="8">
    <source>
        <dbReference type="ARBA" id="ARBA00077167"/>
    </source>
</evidence>
<dbReference type="FunFam" id="1.20.1250.20:FF:000011">
    <property type="entry name" value="MFS multidrug transporter, putative"/>
    <property type="match status" value="1"/>
</dbReference>
<feature type="transmembrane region" description="Helical" evidence="9">
    <location>
        <begin position="220"/>
        <end position="240"/>
    </location>
</feature>
<evidence type="ECO:0000256" key="9">
    <source>
        <dbReference type="SAM" id="Phobius"/>
    </source>
</evidence>
<evidence type="ECO:0000256" key="5">
    <source>
        <dbReference type="ARBA" id="ARBA00038347"/>
    </source>
</evidence>
<evidence type="ECO:0000313" key="11">
    <source>
        <dbReference type="EMBL" id="THW93792.1"/>
    </source>
</evidence>
<evidence type="ECO:0000256" key="7">
    <source>
        <dbReference type="ARBA" id="ARBA00069139"/>
    </source>
</evidence>
<evidence type="ECO:0000256" key="4">
    <source>
        <dbReference type="ARBA" id="ARBA00023136"/>
    </source>
</evidence>
<proteinExistence type="inferred from homology"/>
<dbReference type="CDD" id="cd17323">
    <property type="entry name" value="MFS_Tpo1_MDR_like"/>
    <property type="match status" value="1"/>
</dbReference>
<feature type="transmembrane region" description="Helical" evidence="9">
    <location>
        <begin position="373"/>
        <end position="393"/>
    </location>
</feature>
<dbReference type="InterPro" id="IPR011701">
    <property type="entry name" value="MFS"/>
</dbReference>
<evidence type="ECO:0000259" key="10">
    <source>
        <dbReference type="PROSITE" id="PS50850"/>
    </source>
</evidence>
<feature type="transmembrane region" description="Helical" evidence="9">
    <location>
        <begin position="399"/>
        <end position="419"/>
    </location>
</feature>
<feature type="transmembrane region" description="Helical" evidence="9">
    <location>
        <begin position="138"/>
        <end position="159"/>
    </location>
</feature>
<dbReference type="PANTHER" id="PTHR23502">
    <property type="entry name" value="MAJOR FACILITATOR SUPERFAMILY"/>
    <property type="match status" value="1"/>
</dbReference>
<comment type="similarity">
    <text evidence="5">Belongs to the major facilitator superfamily. CAR1 family.</text>
</comment>
<dbReference type="GO" id="GO:0022857">
    <property type="term" value="F:transmembrane transporter activity"/>
    <property type="evidence" value="ECO:0007669"/>
    <property type="project" value="InterPro"/>
</dbReference>
<keyword evidence="4 9" id="KW-0472">Membrane</keyword>
<protein>
    <recommendedName>
        <fullName evidence="7">Cercosporin MFS transporter CTB4</fullName>
    </recommendedName>
    <alternativeName>
        <fullName evidence="8">Cercosporin toxin biosynthesis cluster protein 4</fullName>
    </alternativeName>
</protein>